<dbReference type="Gene3D" id="1.10.443.10">
    <property type="entry name" value="Intergrase catalytic core"/>
    <property type="match status" value="1"/>
</dbReference>
<dbReference type="GO" id="GO:0003677">
    <property type="term" value="F:DNA binding"/>
    <property type="evidence" value="ECO:0007669"/>
    <property type="project" value="UniProtKB-UniRule"/>
</dbReference>
<keyword evidence="3" id="KW-0233">DNA recombination</keyword>
<dbReference type="PROSITE" id="PS51900">
    <property type="entry name" value="CB"/>
    <property type="match status" value="1"/>
</dbReference>
<organism evidence="6 7">
    <name type="scientific">Aeoliella straminimaris</name>
    <dbReference type="NCBI Taxonomy" id="2954799"/>
    <lineage>
        <taxon>Bacteria</taxon>
        <taxon>Pseudomonadati</taxon>
        <taxon>Planctomycetota</taxon>
        <taxon>Planctomycetia</taxon>
        <taxon>Pirellulales</taxon>
        <taxon>Lacipirellulaceae</taxon>
        <taxon>Aeoliella</taxon>
    </lineage>
</organism>
<dbReference type="AlphaFoldDB" id="A0A9X2JFU5"/>
<reference evidence="6" key="1">
    <citation type="submission" date="2022-06" db="EMBL/GenBank/DDBJ databases">
        <title>Aeoliella straminimaris, a novel planctomycete from sediments.</title>
        <authorList>
            <person name="Vitorino I.R."/>
            <person name="Lage O.M."/>
        </authorList>
    </citation>
    <scope>NUCLEOTIDE SEQUENCE</scope>
    <source>
        <strain evidence="6">ICT_H6.2</strain>
    </source>
</reference>
<dbReference type="InterPro" id="IPR010998">
    <property type="entry name" value="Integrase_recombinase_N"/>
</dbReference>
<feature type="domain" description="Core-binding (CB)" evidence="5">
    <location>
        <begin position="3"/>
        <end position="88"/>
    </location>
</feature>
<gene>
    <name evidence="6" type="ORF">NG895_09105</name>
</gene>
<dbReference type="Proteomes" id="UP001155241">
    <property type="component" value="Unassembled WGS sequence"/>
</dbReference>
<keyword evidence="1" id="KW-0229">DNA integration</keyword>
<dbReference type="EMBL" id="JAMXLR010000033">
    <property type="protein sequence ID" value="MCO6044066.1"/>
    <property type="molecule type" value="Genomic_DNA"/>
</dbReference>
<sequence>MSHSFESVAAKYLAAKKLSSGTCKEYRGTVTKWTAWGKGVDVDQIGRVHLRDFLDWVHEKAAADGGSNAGRTANKSRENLRAILSWAWEQDFLEKLPRLPKPKPQRDVAGRHYLTKADLNALYFATYELERPRGWKQPLTVGHYWRAALVVFFNYGVDTGTVFKSASFHEPVLWRHICWRLEPPNGQGKDSRYGWLYYRRVKTKKQFYRPMNRVVKVHLKSLRPNVVEPDQPVFHCGTSRPNAQFQRLCVLAGVKPKHDVETGEEKKWVLKDLRKTCATYYDEHMPESSIEILGHSVGGVTYRHYAHRDPLAFKAIMSLPQPTAFTALMHGFDGECPCCRRRFRQA</sequence>
<keyword evidence="2 4" id="KW-0238">DNA-binding</keyword>
<evidence type="ECO:0000313" key="6">
    <source>
        <dbReference type="EMBL" id="MCO6044066.1"/>
    </source>
</evidence>
<dbReference type="RefSeq" id="WP_252852172.1">
    <property type="nucleotide sequence ID" value="NZ_JAMXLR010000033.1"/>
</dbReference>
<evidence type="ECO:0000256" key="2">
    <source>
        <dbReference type="ARBA" id="ARBA00023125"/>
    </source>
</evidence>
<proteinExistence type="predicted"/>
<comment type="caution">
    <text evidence="6">The sequence shown here is derived from an EMBL/GenBank/DDBJ whole genome shotgun (WGS) entry which is preliminary data.</text>
</comment>
<accession>A0A9X2JFU5</accession>
<dbReference type="SUPFAM" id="SSF56349">
    <property type="entry name" value="DNA breaking-rejoining enzymes"/>
    <property type="match status" value="1"/>
</dbReference>
<dbReference type="InterPro" id="IPR044068">
    <property type="entry name" value="CB"/>
</dbReference>
<dbReference type="Gene3D" id="1.10.150.130">
    <property type="match status" value="1"/>
</dbReference>
<dbReference type="GO" id="GO:0006310">
    <property type="term" value="P:DNA recombination"/>
    <property type="evidence" value="ECO:0007669"/>
    <property type="project" value="UniProtKB-KW"/>
</dbReference>
<evidence type="ECO:0000256" key="4">
    <source>
        <dbReference type="PROSITE-ProRule" id="PRU01248"/>
    </source>
</evidence>
<evidence type="ECO:0000256" key="1">
    <source>
        <dbReference type="ARBA" id="ARBA00022908"/>
    </source>
</evidence>
<evidence type="ECO:0000256" key="3">
    <source>
        <dbReference type="ARBA" id="ARBA00023172"/>
    </source>
</evidence>
<dbReference type="InterPro" id="IPR013762">
    <property type="entry name" value="Integrase-like_cat_sf"/>
</dbReference>
<dbReference type="InterPro" id="IPR011010">
    <property type="entry name" value="DNA_brk_join_enz"/>
</dbReference>
<name>A0A9X2JFU5_9BACT</name>
<keyword evidence="7" id="KW-1185">Reference proteome</keyword>
<evidence type="ECO:0000313" key="7">
    <source>
        <dbReference type="Proteomes" id="UP001155241"/>
    </source>
</evidence>
<evidence type="ECO:0000259" key="5">
    <source>
        <dbReference type="PROSITE" id="PS51900"/>
    </source>
</evidence>
<protein>
    <recommendedName>
        <fullName evidence="5">Core-binding (CB) domain-containing protein</fullName>
    </recommendedName>
</protein>
<dbReference type="GO" id="GO:0015074">
    <property type="term" value="P:DNA integration"/>
    <property type="evidence" value="ECO:0007669"/>
    <property type="project" value="UniProtKB-KW"/>
</dbReference>